<accession>A0A834NDP1</accession>
<evidence type="ECO:0000313" key="2">
    <source>
        <dbReference type="Proteomes" id="UP000600918"/>
    </source>
</evidence>
<name>A0A834NDP1_VESPE</name>
<proteinExistence type="predicted"/>
<dbReference type="Proteomes" id="UP000600918">
    <property type="component" value="Unassembled WGS sequence"/>
</dbReference>
<gene>
    <name evidence="1" type="ORF">H0235_014963</name>
</gene>
<dbReference type="AlphaFoldDB" id="A0A834NDP1"/>
<organism evidence="1 2">
    <name type="scientific">Vespula pensylvanica</name>
    <name type="common">Western yellow jacket</name>
    <name type="synonym">Wasp</name>
    <dbReference type="NCBI Taxonomy" id="30213"/>
    <lineage>
        <taxon>Eukaryota</taxon>
        <taxon>Metazoa</taxon>
        <taxon>Ecdysozoa</taxon>
        <taxon>Arthropoda</taxon>
        <taxon>Hexapoda</taxon>
        <taxon>Insecta</taxon>
        <taxon>Pterygota</taxon>
        <taxon>Neoptera</taxon>
        <taxon>Endopterygota</taxon>
        <taxon>Hymenoptera</taxon>
        <taxon>Apocrita</taxon>
        <taxon>Aculeata</taxon>
        <taxon>Vespoidea</taxon>
        <taxon>Vespidae</taxon>
        <taxon>Vespinae</taxon>
        <taxon>Vespula</taxon>
    </lineage>
</organism>
<reference evidence="1" key="1">
    <citation type="journal article" date="2020" name="G3 (Bethesda)">
        <title>High-Quality Assemblies for Three Invasive Social Wasps from the &lt;i&gt;Vespula&lt;/i&gt; Genus.</title>
        <authorList>
            <person name="Harrop T.W.R."/>
            <person name="Guhlin J."/>
            <person name="McLaughlin G.M."/>
            <person name="Permina E."/>
            <person name="Stockwell P."/>
            <person name="Gilligan J."/>
            <person name="Le Lec M.F."/>
            <person name="Gruber M.A.M."/>
            <person name="Quinn O."/>
            <person name="Lovegrove M."/>
            <person name="Duncan E.J."/>
            <person name="Remnant E.J."/>
            <person name="Van Eeckhoven J."/>
            <person name="Graham B."/>
            <person name="Knapp R.A."/>
            <person name="Langford K.W."/>
            <person name="Kronenberg Z."/>
            <person name="Press M.O."/>
            <person name="Eacker S.M."/>
            <person name="Wilson-Rankin E.E."/>
            <person name="Purcell J."/>
            <person name="Lester P.J."/>
            <person name="Dearden P.K."/>
        </authorList>
    </citation>
    <scope>NUCLEOTIDE SEQUENCE</scope>
    <source>
        <strain evidence="1">Volc-1</strain>
    </source>
</reference>
<keyword evidence="2" id="KW-1185">Reference proteome</keyword>
<protein>
    <submittedName>
        <fullName evidence="1">Uncharacterized protein</fullName>
    </submittedName>
</protein>
<evidence type="ECO:0000313" key="1">
    <source>
        <dbReference type="EMBL" id="KAF7404269.1"/>
    </source>
</evidence>
<comment type="caution">
    <text evidence="1">The sequence shown here is derived from an EMBL/GenBank/DDBJ whole genome shotgun (WGS) entry which is preliminary data.</text>
</comment>
<sequence length="76" mass="8811">MPMHSHTQGVGLVYENRADVDANRMKVKVPDGNLKNQDLRINKMRLSDKSLPIRLVNIPQHDYAITITHYDSRDLR</sequence>
<dbReference type="EMBL" id="JACSDY010000016">
    <property type="protein sequence ID" value="KAF7404269.1"/>
    <property type="molecule type" value="Genomic_DNA"/>
</dbReference>